<dbReference type="AlphaFoldDB" id="A0A0F4NI18"/>
<dbReference type="EMBL" id="JXXV01000018">
    <property type="protein sequence ID" value="KJY82767.1"/>
    <property type="molecule type" value="Genomic_DNA"/>
</dbReference>
<protein>
    <submittedName>
        <fullName evidence="2">Uncharacterized protein</fullName>
    </submittedName>
</protein>
<sequence length="214" mass="23646">MKTTTLASLISIGLLMTSQAVASPSEEIITQYNLAAQGDEAKVEYVYQQLEQQIAQDGADPLSLVYLGSTKTLMGRDAFMPWNKMKYTEQGLATISKGLDLLNTQAIPLDQQALRQGLPESLLAKAIAGSTFTSLPDMFNHFERGYDIFLDLLSDPSFKQQNYDAISWVYIYAIQAALKAEDKPQAQVWVADMQVRNPNHSMTVQAEAMLKSAA</sequence>
<dbReference type="OrthoDB" id="5916568at2"/>
<reference evidence="2 3" key="1">
    <citation type="journal article" date="2015" name="BMC Genomics">
        <title>Genome mining reveals unlocked bioactive potential of marine Gram-negative bacteria.</title>
        <authorList>
            <person name="Machado H."/>
            <person name="Sonnenschein E.C."/>
            <person name="Melchiorsen J."/>
            <person name="Gram L."/>
        </authorList>
    </citation>
    <scope>NUCLEOTIDE SEQUENCE [LARGE SCALE GENOMIC DNA]</scope>
    <source>
        <strain evidence="2 3">S2757</strain>
    </source>
</reference>
<keyword evidence="3" id="KW-1185">Reference proteome</keyword>
<comment type="caution">
    <text evidence="2">The sequence shown here is derived from an EMBL/GenBank/DDBJ whole genome shotgun (WGS) entry which is preliminary data.</text>
</comment>
<dbReference type="Proteomes" id="UP000033673">
    <property type="component" value="Unassembled WGS sequence"/>
</dbReference>
<feature type="signal peptide" evidence="1">
    <location>
        <begin position="1"/>
        <end position="22"/>
    </location>
</feature>
<keyword evidence="1" id="KW-0732">Signal</keyword>
<evidence type="ECO:0000313" key="2">
    <source>
        <dbReference type="EMBL" id="KJY82767.1"/>
    </source>
</evidence>
<organism evidence="2 3">
    <name type="scientific">Vibrio galatheae</name>
    <dbReference type="NCBI Taxonomy" id="579748"/>
    <lineage>
        <taxon>Bacteria</taxon>
        <taxon>Pseudomonadati</taxon>
        <taxon>Pseudomonadota</taxon>
        <taxon>Gammaproteobacteria</taxon>
        <taxon>Vibrionales</taxon>
        <taxon>Vibrionaceae</taxon>
        <taxon>Vibrio</taxon>
    </lineage>
</organism>
<accession>A0A0F4NI18</accession>
<name>A0A0F4NI18_9VIBR</name>
<gene>
    <name evidence="2" type="ORF">TW81_11120</name>
</gene>
<dbReference type="PATRIC" id="fig|579748.3.peg.2293"/>
<evidence type="ECO:0000313" key="3">
    <source>
        <dbReference type="Proteomes" id="UP000033673"/>
    </source>
</evidence>
<dbReference type="RefSeq" id="WP_045955791.1">
    <property type="nucleotide sequence ID" value="NZ_JXXV01000018.1"/>
</dbReference>
<evidence type="ECO:0000256" key="1">
    <source>
        <dbReference type="SAM" id="SignalP"/>
    </source>
</evidence>
<proteinExistence type="predicted"/>
<feature type="chain" id="PRO_5002472926" evidence="1">
    <location>
        <begin position="23"/>
        <end position="214"/>
    </location>
</feature>
<dbReference type="STRING" id="579748.TW81_11120"/>